<accession>I2GJE1</accession>
<dbReference type="InterPro" id="IPR027417">
    <property type="entry name" value="P-loop_NTPase"/>
</dbReference>
<keyword evidence="1" id="KW-0808">Transferase</keyword>
<dbReference type="AlphaFoldDB" id="I2GJE1"/>
<dbReference type="eggNOG" id="COG1493">
    <property type="taxonomic scope" value="Bacteria"/>
</dbReference>
<dbReference type="Proteomes" id="UP000009309">
    <property type="component" value="Unassembled WGS sequence"/>
</dbReference>
<reference evidence="1 2" key="1">
    <citation type="journal article" date="2012" name="J. Bacteriol.">
        <title>Genome Sequence of the Filamentous Bacterium Fibrisoma limi BUZ 3T.</title>
        <authorList>
            <person name="Filippini M."/>
            <person name="Qi W."/>
            <person name="Jaenicke S."/>
            <person name="Goesmann A."/>
            <person name="Smits T.H."/>
            <person name="Bagheri H.C."/>
        </authorList>
    </citation>
    <scope>NUCLEOTIDE SEQUENCE [LARGE SCALE GENOMIC DNA]</scope>
    <source>
        <strain evidence="2">BUZ 3T</strain>
    </source>
</reference>
<proteinExistence type="predicted"/>
<dbReference type="GO" id="GO:0016301">
    <property type="term" value="F:kinase activity"/>
    <property type="evidence" value="ECO:0007669"/>
    <property type="project" value="UniProtKB-KW"/>
</dbReference>
<keyword evidence="1" id="KW-0418">Kinase</keyword>
<sequence>MEVRLYFYKAYGLIISSEIPLPPLVSIEPTTADVFIRRGSIPVGPTLVSTKAYRAGLNARFAQEGTGRLLLEWAPIISFLAINGEELIVDTNYSDEDTVALFTLSEAIGLLLFQRGYFLLHGSAVQVNGKGVVFVGVPGAGKSTTVAAFAQKECKVISDDMVCIQINKQEKPSLIPAFSQIKVWENSVDGLQLPKERLTNVREGVNKFSWHNSAFFEEDIVPLAQVFVLMPSSDSNAAIEPVPMSQVPVELIGYFPLPDSLLNGLWLKEFFEKSVAVAQSVPTAKLSRPPNFSTLYEFVEHIKTMT</sequence>
<organism evidence="1 2">
    <name type="scientific">Fibrisoma limi BUZ 3</name>
    <dbReference type="NCBI Taxonomy" id="1185876"/>
    <lineage>
        <taxon>Bacteria</taxon>
        <taxon>Pseudomonadati</taxon>
        <taxon>Bacteroidota</taxon>
        <taxon>Cytophagia</taxon>
        <taxon>Cytophagales</taxon>
        <taxon>Spirosomataceae</taxon>
        <taxon>Fibrisoma</taxon>
    </lineage>
</organism>
<dbReference type="Gene3D" id="3.40.50.300">
    <property type="entry name" value="P-loop containing nucleotide triphosphate hydrolases"/>
    <property type="match status" value="1"/>
</dbReference>
<name>I2GJE1_9BACT</name>
<dbReference type="STRING" id="1185876.BN8_03154"/>
<evidence type="ECO:0000313" key="1">
    <source>
        <dbReference type="EMBL" id="CCH54016.1"/>
    </source>
</evidence>
<dbReference type="RefSeq" id="WP_009282596.1">
    <property type="nucleotide sequence ID" value="NZ_CAIT01000006.1"/>
</dbReference>
<comment type="caution">
    <text evidence="1">The sequence shown here is derived from an EMBL/GenBank/DDBJ whole genome shotgun (WGS) entry which is preliminary data.</text>
</comment>
<evidence type="ECO:0000313" key="2">
    <source>
        <dbReference type="Proteomes" id="UP000009309"/>
    </source>
</evidence>
<dbReference type="EMBL" id="CAIT01000006">
    <property type="protein sequence ID" value="CCH54016.1"/>
    <property type="molecule type" value="Genomic_DNA"/>
</dbReference>
<dbReference type="OrthoDB" id="5430844at2"/>
<protein>
    <submittedName>
        <fullName evidence="1">HPr kinase</fullName>
    </submittedName>
</protein>
<keyword evidence="2" id="KW-1185">Reference proteome</keyword>
<dbReference type="SUPFAM" id="SSF53795">
    <property type="entry name" value="PEP carboxykinase-like"/>
    <property type="match status" value="1"/>
</dbReference>
<gene>
    <name evidence="1" type="ORF">BN8_03154</name>
</gene>